<proteinExistence type="predicted"/>
<protein>
    <submittedName>
        <fullName evidence="3">DUF4974 domain-containing protein</fullName>
    </submittedName>
</protein>
<feature type="domain" description="Protein FecR C-terminal" evidence="2">
    <location>
        <begin position="326"/>
        <end position="393"/>
    </location>
</feature>
<dbReference type="GO" id="GO:0016989">
    <property type="term" value="F:sigma factor antagonist activity"/>
    <property type="evidence" value="ECO:0007669"/>
    <property type="project" value="TreeGrafter"/>
</dbReference>
<evidence type="ECO:0000259" key="2">
    <source>
        <dbReference type="Pfam" id="PF16344"/>
    </source>
</evidence>
<evidence type="ECO:0000259" key="1">
    <source>
        <dbReference type="Pfam" id="PF04773"/>
    </source>
</evidence>
<reference evidence="3 4" key="2">
    <citation type="submission" date="2019-09" db="EMBL/GenBank/DDBJ databases">
        <authorList>
            <person name="Jin C."/>
        </authorList>
    </citation>
    <scope>NUCLEOTIDE SEQUENCE [LARGE SCALE GENOMIC DNA]</scope>
    <source>
        <strain evidence="3 4">BN140078</strain>
    </source>
</reference>
<dbReference type="AlphaFoldDB" id="A0A5B2VMY7"/>
<sequence length="395" mass="44301">MTDSRLRYLYDRYLNDQCSAAELEELKQLLRQSGDEDELKQLMEETWYEMDETGLPAMPANKADGILQQASDHAHRQRRSYNWWPKAAAAVLLILASSWGVWHFTRNTQAEENRPVARNVPVKSQTIMPGSNKATLQLANGSQIVLNDIPTGDTRQIGGMRISKTAAGKVIYVFDQHAGKENDNDINIINTPRGGQHEIVLEDGSKVWLNASSSLRFPVSFSKTARTVELSGEAYFEVTKDPSRPFSVNANGTTVEVYGTHFNINAYSDNGSVSATLLEGSIKFKKANASVMLVPGQQGAIQNDASDIKVTTADMEKVMGWKNGFFVFRDESIVEIMKQVARWYDVEIEFVGDLSDREFGGTVSRYNNITELLDNMQLTKTIHYKIEGRKVLIMK</sequence>
<comment type="caution">
    <text evidence="3">The sequence shown here is derived from an EMBL/GenBank/DDBJ whole genome shotgun (WGS) entry which is preliminary data.</text>
</comment>
<organism evidence="3 4">
    <name type="scientific">Chitinophaga agrisoli</name>
    <dbReference type="NCBI Taxonomy" id="2607653"/>
    <lineage>
        <taxon>Bacteria</taxon>
        <taxon>Pseudomonadati</taxon>
        <taxon>Bacteroidota</taxon>
        <taxon>Chitinophagia</taxon>
        <taxon>Chitinophagales</taxon>
        <taxon>Chitinophagaceae</taxon>
        <taxon>Chitinophaga</taxon>
    </lineage>
</organism>
<dbReference type="InterPro" id="IPR012373">
    <property type="entry name" value="Ferrdict_sens_TM"/>
</dbReference>
<dbReference type="Gene3D" id="3.55.50.30">
    <property type="match status" value="1"/>
</dbReference>
<gene>
    <name evidence="3" type="ORF">F0L74_28155</name>
</gene>
<dbReference type="EMBL" id="VUOC01000004">
    <property type="protein sequence ID" value="KAA2240048.1"/>
    <property type="molecule type" value="Genomic_DNA"/>
</dbReference>
<dbReference type="InterPro" id="IPR032508">
    <property type="entry name" value="FecR_C"/>
</dbReference>
<dbReference type="Pfam" id="PF04773">
    <property type="entry name" value="FecR"/>
    <property type="match status" value="1"/>
</dbReference>
<dbReference type="PANTHER" id="PTHR30273:SF2">
    <property type="entry name" value="PROTEIN FECR"/>
    <property type="match status" value="1"/>
</dbReference>
<dbReference type="Pfam" id="PF16344">
    <property type="entry name" value="FecR_C"/>
    <property type="match status" value="1"/>
</dbReference>
<dbReference type="RefSeq" id="WP_149841226.1">
    <property type="nucleotide sequence ID" value="NZ_VUOC01000004.1"/>
</dbReference>
<feature type="domain" description="FecR protein" evidence="1">
    <location>
        <begin position="189"/>
        <end position="283"/>
    </location>
</feature>
<dbReference type="Gene3D" id="2.60.120.1440">
    <property type="match status" value="1"/>
</dbReference>
<reference evidence="3 4" key="1">
    <citation type="submission" date="2019-09" db="EMBL/GenBank/DDBJ databases">
        <title>Chitinophaga ginsengihumi sp. nov., isolated from soil of ginseng rhizosphere.</title>
        <authorList>
            <person name="Lee J."/>
        </authorList>
    </citation>
    <scope>NUCLEOTIDE SEQUENCE [LARGE SCALE GENOMIC DNA]</scope>
    <source>
        <strain evidence="3 4">BN140078</strain>
    </source>
</reference>
<name>A0A5B2VMY7_9BACT</name>
<keyword evidence="4" id="KW-1185">Reference proteome</keyword>
<dbReference type="InterPro" id="IPR006860">
    <property type="entry name" value="FecR"/>
</dbReference>
<evidence type="ECO:0000313" key="3">
    <source>
        <dbReference type="EMBL" id="KAA2240048.1"/>
    </source>
</evidence>
<dbReference type="PANTHER" id="PTHR30273">
    <property type="entry name" value="PERIPLASMIC SIGNAL SENSOR AND SIGMA FACTOR ACTIVATOR FECR-RELATED"/>
    <property type="match status" value="1"/>
</dbReference>
<evidence type="ECO:0000313" key="4">
    <source>
        <dbReference type="Proteomes" id="UP000324611"/>
    </source>
</evidence>
<dbReference type="FunFam" id="2.60.120.1440:FF:000001">
    <property type="entry name" value="Putative anti-sigma factor"/>
    <property type="match status" value="1"/>
</dbReference>
<dbReference type="Proteomes" id="UP000324611">
    <property type="component" value="Unassembled WGS sequence"/>
</dbReference>
<accession>A0A5B2VMY7</accession>